<feature type="non-terminal residue" evidence="1">
    <location>
        <position position="1"/>
    </location>
</feature>
<reference evidence="1 2" key="1">
    <citation type="journal article" date="2013" name="BMC Microbiol.">
        <title>Identification of the type II cytochrome c maturation pathway in anammox bacteria by comparative genomics.</title>
        <authorList>
            <person name="Ferousi C."/>
            <person name="Speth D.R."/>
            <person name="Reimann J."/>
            <person name="Op den Camp H.J."/>
            <person name="Allen J.W."/>
            <person name="Keltjens J.T."/>
            <person name="Jetten M.S."/>
        </authorList>
    </citation>
    <scope>NUCLEOTIDE SEQUENCE [LARGE SCALE GENOMIC DNA]</scope>
    <source>
        <strain evidence="1">RU1</strain>
    </source>
</reference>
<dbReference type="InterPro" id="IPR052796">
    <property type="entry name" value="Nod_factor_sulfotransferase"/>
</dbReference>
<dbReference type="EMBL" id="LAQJ01000098">
    <property type="protein sequence ID" value="KKO20501.1"/>
    <property type="molecule type" value="Genomic_DNA"/>
</dbReference>
<dbReference type="GO" id="GO:0016740">
    <property type="term" value="F:transferase activity"/>
    <property type="evidence" value="ECO:0007669"/>
    <property type="project" value="UniProtKB-KW"/>
</dbReference>
<gene>
    <name evidence="1" type="ORF">BROFUL_00768</name>
</gene>
<evidence type="ECO:0000313" key="1">
    <source>
        <dbReference type="EMBL" id="KKO20501.1"/>
    </source>
</evidence>
<dbReference type="InterPro" id="IPR027417">
    <property type="entry name" value="P-loop_NTPase"/>
</dbReference>
<proteinExistence type="predicted"/>
<name>A0A0M2UZW4_9BACT</name>
<dbReference type="SUPFAM" id="SSF52540">
    <property type="entry name" value="P-loop containing nucleoside triphosphate hydrolases"/>
    <property type="match status" value="1"/>
</dbReference>
<organism evidence="1 2">
    <name type="scientific">Candidatus Brocadia fulgida</name>
    <dbReference type="NCBI Taxonomy" id="380242"/>
    <lineage>
        <taxon>Bacteria</taxon>
        <taxon>Pseudomonadati</taxon>
        <taxon>Planctomycetota</taxon>
        <taxon>Candidatus Brocadiia</taxon>
        <taxon>Candidatus Brocadiales</taxon>
        <taxon>Candidatus Brocadiaceae</taxon>
        <taxon>Candidatus Brocadia</taxon>
    </lineage>
</organism>
<dbReference type="Proteomes" id="UP000034954">
    <property type="component" value="Unassembled WGS sequence"/>
</dbReference>
<dbReference type="PANTHER" id="PTHR32175">
    <property type="entry name" value="PROTEIN, PUTATIVE, EXPRESSED-RELATED"/>
    <property type="match status" value="1"/>
</dbReference>
<dbReference type="AlphaFoldDB" id="A0A0M2UZW4"/>
<protein>
    <submittedName>
        <fullName evidence="1">Stf0 sulfotransferase</fullName>
    </submittedName>
</protein>
<sequence length="397" mass="47028">KETTLQRKIRLSSLVYLGISQLVNFHLINQIKKYCNEYVECITRQGLPHLLVNRFTGEPITVEDPWGGSWSKNWYYPSPGMHREAATALEQVCKKYLNPIEFHQQSKPSFVSGKWLFKKTIIDEKYIYLRNLCCFHLKNVALDLGILGGHTDYCRFIILGRARSGSNFLRGLLNSHQQIITFGELFRAYDSIGWEFPDYDQYLQSRSLRSFMQNDPGKFLEERVFKKFPKRILAVGFKLFYYHAQDDSRKIIWPYLKDQKDIKIIHLQRNNTLRVLLSLKKAFQTDKWTNITGEEETSSILLDYEECLREFTWSQEVKKQYGDYFEGHHKIDVSYENLSNYCEDEIKRIQAFLGVQYEIVKPSTFKQSNQPLSKSISNYFELKEKFKGTSWEKFFEE</sequence>
<dbReference type="PANTHER" id="PTHR32175:SF26">
    <property type="entry name" value="PROTEIN, PUTATIVE, EXPRESSED-RELATED"/>
    <property type="match status" value="1"/>
</dbReference>
<accession>A0A0M2UZW4</accession>
<keyword evidence="2" id="KW-1185">Reference proteome</keyword>
<comment type="caution">
    <text evidence="1">The sequence shown here is derived from an EMBL/GenBank/DDBJ whole genome shotgun (WGS) entry which is preliminary data.</text>
</comment>
<evidence type="ECO:0000313" key="2">
    <source>
        <dbReference type="Proteomes" id="UP000034954"/>
    </source>
</evidence>
<dbReference type="Gene3D" id="3.40.50.300">
    <property type="entry name" value="P-loop containing nucleotide triphosphate hydrolases"/>
    <property type="match status" value="1"/>
</dbReference>